<organism evidence="9 10">
    <name type="scientific">Trichococcus patagoniensis</name>
    <dbReference type="NCBI Taxonomy" id="382641"/>
    <lineage>
        <taxon>Bacteria</taxon>
        <taxon>Bacillati</taxon>
        <taxon>Bacillota</taxon>
        <taxon>Bacilli</taxon>
        <taxon>Lactobacillales</taxon>
        <taxon>Carnobacteriaceae</taxon>
        <taxon>Trichococcus</taxon>
    </lineage>
</organism>
<evidence type="ECO:0000256" key="3">
    <source>
        <dbReference type="ARBA" id="ARBA00012744"/>
    </source>
</evidence>
<dbReference type="InterPro" id="IPR036962">
    <property type="entry name" value="Glyco_hydro_3_N_sf"/>
</dbReference>
<dbReference type="InterPro" id="IPR002772">
    <property type="entry name" value="Glyco_hydro_3_C"/>
</dbReference>
<gene>
    <name evidence="9" type="ORF">C8U37_11245</name>
</gene>
<comment type="caution">
    <text evidence="9">The sequence shown here is derived from an EMBL/GenBank/DDBJ whole genome shotgun (WGS) entry which is preliminary data.</text>
</comment>
<accession>A0A2T5IIX5</accession>
<dbReference type="InterPro" id="IPR036881">
    <property type="entry name" value="Glyco_hydro_3_C_sf"/>
</dbReference>
<dbReference type="SUPFAM" id="SSF52279">
    <property type="entry name" value="Beta-D-glucan exohydrolase, C-terminal domain"/>
    <property type="match status" value="1"/>
</dbReference>
<dbReference type="Gene3D" id="3.20.20.300">
    <property type="entry name" value="Glycoside hydrolase, family 3, N-terminal domain"/>
    <property type="match status" value="1"/>
</dbReference>
<evidence type="ECO:0000313" key="9">
    <source>
        <dbReference type="EMBL" id="PTQ83776.1"/>
    </source>
</evidence>
<evidence type="ECO:0000256" key="5">
    <source>
        <dbReference type="ARBA" id="ARBA00022801"/>
    </source>
</evidence>
<evidence type="ECO:0000256" key="4">
    <source>
        <dbReference type="ARBA" id="ARBA00022729"/>
    </source>
</evidence>
<dbReference type="PANTHER" id="PTHR30620">
    <property type="entry name" value="PERIPLASMIC BETA-GLUCOSIDASE-RELATED"/>
    <property type="match status" value="1"/>
</dbReference>
<evidence type="ECO:0000313" key="10">
    <source>
        <dbReference type="Proteomes" id="UP000244161"/>
    </source>
</evidence>
<dbReference type="GO" id="GO:0009251">
    <property type="term" value="P:glucan catabolic process"/>
    <property type="evidence" value="ECO:0007669"/>
    <property type="project" value="TreeGrafter"/>
</dbReference>
<keyword evidence="10" id="KW-1185">Reference proteome</keyword>
<protein>
    <recommendedName>
        <fullName evidence="3">beta-glucosidase</fullName>
        <ecNumber evidence="3">3.2.1.21</ecNumber>
    </recommendedName>
</protein>
<evidence type="ECO:0000256" key="7">
    <source>
        <dbReference type="RuleBase" id="RU361161"/>
    </source>
</evidence>
<dbReference type="InterPro" id="IPR019800">
    <property type="entry name" value="Glyco_hydro_3_AS"/>
</dbReference>
<evidence type="ECO:0000256" key="1">
    <source>
        <dbReference type="ARBA" id="ARBA00000448"/>
    </source>
</evidence>
<keyword evidence="4" id="KW-0732">Signal</keyword>
<dbReference type="Gene3D" id="2.60.40.10">
    <property type="entry name" value="Immunoglobulins"/>
    <property type="match status" value="1"/>
</dbReference>
<dbReference type="GO" id="GO:0008422">
    <property type="term" value="F:beta-glucosidase activity"/>
    <property type="evidence" value="ECO:0007669"/>
    <property type="project" value="UniProtKB-EC"/>
</dbReference>
<dbReference type="PROSITE" id="PS00775">
    <property type="entry name" value="GLYCOSYL_HYDROL_F3"/>
    <property type="match status" value="1"/>
</dbReference>
<dbReference type="Pfam" id="PF01915">
    <property type="entry name" value="Glyco_hydro_3_C"/>
    <property type="match status" value="1"/>
</dbReference>
<name>A0A2T5IIX5_9LACT</name>
<dbReference type="PANTHER" id="PTHR30620:SF16">
    <property type="entry name" value="LYSOSOMAL BETA GLUCOSIDASE"/>
    <property type="match status" value="1"/>
</dbReference>
<feature type="domain" description="Fibronectin type III-like" evidence="8">
    <location>
        <begin position="652"/>
        <end position="721"/>
    </location>
</feature>
<dbReference type="EMBL" id="QAOM01000012">
    <property type="protein sequence ID" value="PTQ83776.1"/>
    <property type="molecule type" value="Genomic_DNA"/>
</dbReference>
<dbReference type="InterPro" id="IPR026891">
    <property type="entry name" value="Fn3-like"/>
</dbReference>
<dbReference type="SUPFAM" id="SSF51445">
    <property type="entry name" value="(Trans)glycosidases"/>
    <property type="match status" value="1"/>
</dbReference>
<dbReference type="InterPro" id="IPR001764">
    <property type="entry name" value="Glyco_hydro_3_N"/>
</dbReference>
<dbReference type="PRINTS" id="PR00133">
    <property type="entry name" value="GLHYDRLASE3"/>
</dbReference>
<keyword evidence="5 7" id="KW-0378">Hydrolase</keyword>
<dbReference type="SMART" id="SM01217">
    <property type="entry name" value="Fn3_like"/>
    <property type="match status" value="1"/>
</dbReference>
<dbReference type="InterPro" id="IPR017853">
    <property type="entry name" value="GH"/>
</dbReference>
<evidence type="ECO:0000256" key="2">
    <source>
        <dbReference type="ARBA" id="ARBA00005336"/>
    </source>
</evidence>
<evidence type="ECO:0000256" key="6">
    <source>
        <dbReference type="ARBA" id="ARBA00023295"/>
    </source>
</evidence>
<dbReference type="Gene3D" id="3.40.50.1700">
    <property type="entry name" value="Glycoside hydrolase family 3 C-terminal domain"/>
    <property type="match status" value="1"/>
</dbReference>
<evidence type="ECO:0000259" key="8">
    <source>
        <dbReference type="SMART" id="SM01217"/>
    </source>
</evidence>
<comment type="similarity">
    <text evidence="2 7">Belongs to the glycosyl hydrolase 3 family.</text>
</comment>
<dbReference type="AlphaFoldDB" id="A0A2T5IIX5"/>
<comment type="catalytic activity">
    <reaction evidence="1">
        <text>Hydrolysis of terminal, non-reducing beta-D-glucosyl residues with release of beta-D-glucose.</text>
        <dbReference type="EC" id="3.2.1.21"/>
    </reaction>
</comment>
<proteinExistence type="inferred from homology"/>
<dbReference type="RefSeq" id="WP_211306164.1">
    <property type="nucleotide sequence ID" value="NZ_QAOM01000012.1"/>
</dbReference>
<dbReference type="Pfam" id="PF00933">
    <property type="entry name" value="Glyco_hydro_3"/>
    <property type="match status" value="1"/>
</dbReference>
<dbReference type="Proteomes" id="UP000244161">
    <property type="component" value="Unassembled WGS sequence"/>
</dbReference>
<dbReference type="FunFam" id="2.60.40.10:FF:000495">
    <property type="entry name" value="Periplasmic beta-glucosidase"/>
    <property type="match status" value="1"/>
</dbReference>
<reference evidence="9 10" key="1">
    <citation type="submission" date="2018-04" db="EMBL/GenBank/DDBJ databases">
        <title>Genomic Encyclopedia of Archaeal and Bacterial Type Strains, Phase II (KMG-II): from individual species to whole genera.</title>
        <authorList>
            <person name="Goeker M."/>
        </authorList>
    </citation>
    <scope>NUCLEOTIDE SEQUENCE [LARGE SCALE GENOMIC DNA]</scope>
    <source>
        <strain evidence="9 10">DSM 18806</strain>
    </source>
</reference>
<dbReference type="EC" id="3.2.1.21" evidence="3"/>
<dbReference type="Pfam" id="PF14310">
    <property type="entry name" value="Fn3-like"/>
    <property type="match status" value="1"/>
</dbReference>
<sequence length="734" mass="80565">MIPIIAITEEQKNHISQLIQSMTIDEKIGQMNQAAVSIVGGFEVPFEELIEMLTDGRISHTEFEKIMSTAEQDYHEDEIRAGKVGSLMLQDAKKANELQKIAVEESRLGIPLIIGLDVIHGFRTVFPIALAEACSFEDELFVRTARMAAKESRKQGVNWHFAPMIDVSRDARWGRVSEGPGEDPYLVSQFAKAKIQGLQGDQSSTENYVAACLKHFVAYGAAEGGKDYNTTSMADSLLHNVYLAPFKAAIEEGAATVMAAFNDLNGVPCTVNQDMLRAVLKEDYGFEGFVVSDANGIRECVTHGIAEDEKAAARQAATAGLDMDMGTGLYSAHLKTLIEEKLVDESLLDEAVTRILTIKMWLGLFAEPYVEIEEEAEVPQNNTQLALEAAEKAIVLLKNENNLLPLDRTAKISVIGELADMAAEVVGAWSISWKAEDCVSVLSGLSAQGERVKYFATGGLTSPLDENKLKEALAYGDVIVAVVGETVSMSGEAASRATITLPGSQQRMLEKVKEAGKPVVAVLMNGRPLALEWEHQNVDAILETWHLGVQMGTAVANVIFGAANPSGKLSVSFPRVTGQCPIYYNHPNTGRPGGKSKFTSKYMDIENGPLYPFGFGLSYTEYTYSNLILERFTDSIRVSADIQNTGQRQGTEIVQLYVRDIVGSIVRPVLEMKDYQKVTLLPGEVRTVSFDLPKQKLGFYDNKGDFKFEDGEFLICLGKNSQEYLEEKITIIFD</sequence>
<keyword evidence="6 7" id="KW-0326">Glycosidase</keyword>
<dbReference type="InterPro" id="IPR051915">
    <property type="entry name" value="Cellulose_Degrad_GH3"/>
</dbReference>
<dbReference type="InterPro" id="IPR013783">
    <property type="entry name" value="Ig-like_fold"/>
</dbReference>